<feature type="binding site" evidence="12">
    <location>
        <position position="434"/>
    </location>
    <ligand>
        <name>K(+)</name>
        <dbReference type="ChEBI" id="CHEBI:29103"/>
    </ligand>
</feature>
<keyword evidence="4" id="KW-1003">Cell membrane</keyword>
<evidence type="ECO:0000256" key="12">
    <source>
        <dbReference type="PIRSR" id="PIRSR006247-1"/>
    </source>
</evidence>
<keyword evidence="12" id="KW-0479">Metal-binding</keyword>
<proteinExistence type="inferred from homology"/>
<keyword evidence="6" id="KW-0633">Potassium transport</keyword>
<dbReference type="Pfam" id="PF02386">
    <property type="entry name" value="TrkH"/>
    <property type="match status" value="2"/>
</dbReference>
<dbReference type="GO" id="GO:0015379">
    <property type="term" value="F:potassium:chloride symporter activity"/>
    <property type="evidence" value="ECO:0007669"/>
    <property type="project" value="InterPro"/>
</dbReference>
<dbReference type="PIRSF" id="PIRSF006247">
    <property type="entry name" value="TrkH"/>
    <property type="match status" value="1"/>
</dbReference>
<keyword evidence="10" id="KW-0406">Ion transport</keyword>
<dbReference type="PANTHER" id="PTHR32024">
    <property type="entry name" value="TRK SYSTEM POTASSIUM UPTAKE PROTEIN TRKG-RELATED"/>
    <property type="match status" value="1"/>
</dbReference>
<evidence type="ECO:0000313" key="15">
    <source>
        <dbReference type="Proteomes" id="UP000007939"/>
    </source>
</evidence>
<keyword evidence="15" id="KW-1185">Reference proteome</keyword>
<feature type="binding site" evidence="12">
    <location>
        <position position="114"/>
    </location>
    <ligand>
        <name>K(+)</name>
        <dbReference type="ChEBI" id="CHEBI:29103"/>
    </ligand>
</feature>
<evidence type="ECO:0000256" key="11">
    <source>
        <dbReference type="ARBA" id="ARBA00023136"/>
    </source>
</evidence>
<accession>F4GL50</accession>
<feature type="transmembrane region" description="Helical" evidence="13">
    <location>
        <begin position="454"/>
        <end position="477"/>
    </location>
</feature>
<evidence type="ECO:0000256" key="10">
    <source>
        <dbReference type="ARBA" id="ARBA00023065"/>
    </source>
</evidence>
<dbReference type="KEGG" id="scc:Spico_1177"/>
<evidence type="ECO:0000256" key="13">
    <source>
        <dbReference type="SAM" id="Phobius"/>
    </source>
</evidence>
<feature type="transmembrane region" description="Helical" evidence="13">
    <location>
        <begin position="334"/>
        <end position="353"/>
    </location>
</feature>
<dbReference type="AlphaFoldDB" id="F4GL50"/>
<evidence type="ECO:0000256" key="4">
    <source>
        <dbReference type="ARBA" id="ARBA00022475"/>
    </source>
</evidence>
<feature type="binding site" evidence="12">
    <location>
        <position position="318"/>
    </location>
    <ligand>
        <name>K(+)</name>
        <dbReference type="ChEBI" id="CHEBI:29103"/>
    </ligand>
</feature>
<evidence type="ECO:0000256" key="8">
    <source>
        <dbReference type="ARBA" id="ARBA00022958"/>
    </source>
</evidence>
<feature type="transmembrane region" description="Helical" evidence="13">
    <location>
        <begin position="238"/>
        <end position="258"/>
    </location>
</feature>
<feature type="transmembrane region" description="Helical" evidence="13">
    <location>
        <begin position="138"/>
        <end position="163"/>
    </location>
</feature>
<feature type="transmembrane region" description="Helical" evidence="13">
    <location>
        <begin position="396"/>
        <end position="419"/>
    </location>
</feature>
<keyword evidence="3" id="KW-0813">Transport</keyword>
<evidence type="ECO:0000256" key="1">
    <source>
        <dbReference type="ARBA" id="ARBA00004429"/>
    </source>
</evidence>
<gene>
    <name evidence="14" type="ordered locus">Spico_1177</name>
</gene>
<dbReference type="EMBL" id="CP002659">
    <property type="protein sequence ID" value="AEC02390.1"/>
    <property type="molecule type" value="Genomic_DNA"/>
</dbReference>
<name>F4GL50_PARC1</name>
<feature type="transmembrane region" description="Helical" evidence="13">
    <location>
        <begin position="184"/>
        <end position="209"/>
    </location>
</feature>
<keyword evidence="5" id="KW-0997">Cell inner membrane</keyword>
<evidence type="ECO:0000256" key="3">
    <source>
        <dbReference type="ARBA" id="ARBA00022448"/>
    </source>
</evidence>
<dbReference type="HOGENOM" id="CLU_030708_0_2_12"/>
<keyword evidence="8 12" id="KW-0630">Potassium</keyword>
<comment type="similarity">
    <text evidence="2">Belongs to the TrkH potassium transport family.</text>
</comment>
<feature type="binding site" evidence="12">
    <location>
        <position position="113"/>
    </location>
    <ligand>
        <name>K(+)</name>
        <dbReference type="ChEBI" id="CHEBI:29103"/>
    </ligand>
</feature>
<evidence type="ECO:0000256" key="2">
    <source>
        <dbReference type="ARBA" id="ARBA00009137"/>
    </source>
</evidence>
<evidence type="ECO:0000313" key="14">
    <source>
        <dbReference type="EMBL" id="AEC02390.1"/>
    </source>
</evidence>
<dbReference type="GO" id="GO:0046872">
    <property type="term" value="F:metal ion binding"/>
    <property type="evidence" value="ECO:0007669"/>
    <property type="project" value="UniProtKB-KW"/>
</dbReference>
<comment type="subcellular location">
    <subcellularLocation>
        <location evidence="1">Cell inner membrane</location>
        <topology evidence="1">Multi-pass membrane protein</topology>
    </subcellularLocation>
</comment>
<dbReference type="GO" id="GO:0005886">
    <property type="term" value="C:plasma membrane"/>
    <property type="evidence" value="ECO:0007669"/>
    <property type="project" value="UniProtKB-SubCell"/>
</dbReference>
<organism evidence="14 15">
    <name type="scientific">Parasphaerochaeta coccoides (strain ATCC BAA-1237 / DSM 17374 / SPN1)</name>
    <name type="common">Sphaerochaeta coccoides</name>
    <dbReference type="NCBI Taxonomy" id="760011"/>
    <lineage>
        <taxon>Bacteria</taxon>
        <taxon>Pseudomonadati</taxon>
        <taxon>Spirochaetota</taxon>
        <taxon>Spirochaetia</taxon>
        <taxon>Spirochaetales</taxon>
        <taxon>Sphaerochaetaceae</taxon>
        <taxon>Parasphaerochaeta</taxon>
    </lineage>
</organism>
<feature type="transmembrane region" description="Helical" evidence="13">
    <location>
        <begin position="279"/>
        <end position="298"/>
    </location>
</feature>
<feature type="transmembrane region" description="Helical" evidence="13">
    <location>
        <begin position="72"/>
        <end position="91"/>
    </location>
</feature>
<reference evidence="15" key="1">
    <citation type="submission" date="2011-04" db="EMBL/GenBank/DDBJ databases">
        <title>The complete genome of Spirochaeta coccoides DSM 17374.</title>
        <authorList>
            <person name="Lucas S."/>
            <person name="Copeland A."/>
            <person name="Lapidus A."/>
            <person name="Bruce D."/>
            <person name="Goodwin L."/>
            <person name="Pitluck S."/>
            <person name="Peters L."/>
            <person name="Kyrpides N."/>
            <person name="Mavromatis K."/>
            <person name="Pagani I."/>
            <person name="Ivanova N."/>
            <person name="Ovchinnikova G."/>
            <person name="Lu M."/>
            <person name="Detter J.C."/>
            <person name="Tapia R."/>
            <person name="Han C."/>
            <person name="Land M."/>
            <person name="Hauser L."/>
            <person name="Markowitz V."/>
            <person name="Cheng J.-F."/>
            <person name="Hugenholtz P."/>
            <person name="Woyke T."/>
            <person name="Wu D."/>
            <person name="Spring S."/>
            <person name="Schroeder M."/>
            <person name="Brambilla E."/>
            <person name="Klenk H.-P."/>
            <person name="Eisen J.A."/>
        </authorList>
    </citation>
    <scope>NUCLEOTIDE SEQUENCE [LARGE SCALE GENOMIC DNA]</scope>
    <source>
        <strain evidence="15">ATCC BAA-1237 / DSM 17374 / SPN1</strain>
    </source>
</reference>
<keyword evidence="9 13" id="KW-1133">Transmembrane helix</keyword>
<reference evidence="14 15" key="2">
    <citation type="journal article" date="2012" name="Stand. Genomic Sci.">
        <title>Complete genome sequence of the termite hindgut bacterium Spirochaeta coccoides type strain (SPN1(T)), reclassification in the genus Sphaerochaeta as Sphaerochaeta coccoides comb. nov. and emendations of the family Spirochaetaceae and the genus Sphaerochaeta.</title>
        <authorList>
            <person name="Abt B."/>
            <person name="Han C."/>
            <person name="Scheuner C."/>
            <person name="Lu M."/>
            <person name="Lapidus A."/>
            <person name="Nolan M."/>
            <person name="Lucas S."/>
            <person name="Hammon N."/>
            <person name="Deshpande S."/>
            <person name="Cheng J.F."/>
            <person name="Tapia R."/>
            <person name="Goodwin L.A."/>
            <person name="Pitluck S."/>
            <person name="Liolios K."/>
            <person name="Pagani I."/>
            <person name="Ivanova N."/>
            <person name="Mavromatis K."/>
            <person name="Mikhailova N."/>
            <person name="Huntemann M."/>
            <person name="Pati A."/>
            <person name="Chen A."/>
            <person name="Palaniappan K."/>
            <person name="Land M."/>
            <person name="Hauser L."/>
            <person name="Brambilla E.M."/>
            <person name="Rohde M."/>
            <person name="Spring S."/>
            <person name="Gronow S."/>
            <person name="Goker M."/>
            <person name="Woyke T."/>
            <person name="Bristow J."/>
            <person name="Eisen J.A."/>
            <person name="Markowitz V."/>
            <person name="Hugenholtz P."/>
            <person name="Kyrpides N.C."/>
            <person name="Klenk H.P."/>
            <person name="Detter J.C."/>
        </authorList>
    </citation>
    <scope>NUCLEOTIDE SEQUENCE [LARGE SCALE GENOMIC DNA]</scope>
    <source>
        <strain evidence="15">ATCC BAA-1237 / DSM 17374 / SPN1</strain>
    </source>
</reference>
<dbReference type="PANTHER" id="PTHR32024:SF2">
    <property type="entry name" value="TRK SYSTEM POTASSIUM UPTAKE PROTEIN TRKG-RELATED"/>
    <property type="match status" value="1"/>
</dbReference>
<keyword evidence="7 13" id="KW-0812">Transmembrane</keyword>
<evidence type="ECO:0000256" key="6">
    <source>
        <dbReference type="ARBA" id="ARBA00022538"/>
    </source>
</evidence>
<feature type="transmembrane region" description="Helical" evidence="13">
    <location>
        <begin position="39"/>
        <end position="60"/>
    </location>
</feature>
<feature type="binding site" evidence="12">
    <location>
        <position position="435"/>
    </location>
    <ligand>
        <name>K(+)</name>
        <dbReference type="ChEBI" id="CHEBI:29103"/>
    </ligand>
</feature>
<evidence type="ECO:0000256" key="9">
    <source>
        <dbReference type="ARBA" id="ARBA00022989"/>
    </source>
</evidence>
<evidence type="ECO:0000256" key="7">
    <source>
        <dbReference type="ARBA" id="ARBA00022692"/>
    </source>
</evidence>
<evidence type="ECO:0000256" key="5">
    <source>
        <dbReference type="ARBA" id="ARBA00022519"/>
    </source>
</evidence>
<dbReference type="InterPro" id="IPR003445">
    <property type="entry name" value="Cat_transpt"/>
</dbReference>
<dbReference type="OrthoDB" id="9810952at2"/>
<dbReference type="RefSeq" id="WP_013739785.1">
    <property type="nucleotide sequence ID" value="NC_015436.1"/>
</dbReference>
<feature type="binding site" evidence="12">
    <location>
        <position position="317"/>
    </location>
    <ligand>
        <name>K(+)</name>
        <dbReference type="ChEBI" id="CHEBI:29103"/>
    </ligand>
</feature>
<dbReference type="STRING" id="760011.Spico_1177"/>
<dbReference type="Proteomes" id="UP000007939">
    <property type="component" value="Chromosome"/>
</dbReference>
<dbReference type="eggNOG" id="COG0168">
    <property type="taxonomic scope" value="Bacteria"/>
</dbReference>
<dbReference type="InterPro" id="IPR004772">
    <property type="entry name" value="TrkH"/>
</dbReference>
<sequence>MLNWKQDARLLSSILMVFTLVMSIPTAIAWSSREHDAFRGFLWAMFTALVLAALLYHISLSASSRKLGTRDGYILVTTTWLLVTAIGAIPLRASGAFPTYTAAYFEIMSGFSTTGASVIPVHDAIPSSIHFWRSATNWLGGMGIIVLFVALVPVMGSGGAKLVGAEFVGPTKDKLTPKIRNTALSLWLIYVGLSVLQAILLLAGGIPLYDAATITFSTMSAAGFSPYAGGVSFFSSRYVLVIVIIFMFLSGVNFALFFKALMGQGKLAIRDKELRTYGIITLVVATAGGISLAFSGMYDIGESFFQSLFQTVSFISTTGFVTADYQTWPAFNQMLLFILIFIGGCAGSAAGGIKVMRIMTMARLAKVHMRQRLHPNGVFPVHVGTKILSPEVTRGVSAYFGIYFTTALAGILVISLTGVDFETAVSSVLTCLSNVGIGFGQVGPKGSFAMFPPWAHWVFSFLILAGRLEFFTVFTVFTRDFWKR</sequence>
<protein>
    <submittedName>
        <fullName evidence="14">Cation transporter</fullName>
    </submittedName>
</protein>
<keyword evidence="11 13" id="KW-0472">Membrane</keyword>